<comment type="caution">
    <text evidence="1">The sequence shown here is derived from an EMBL/GenBank/DDBJ whole genome shotgun (WGS) entry which is preliminary data.</text>
</comment>
<proteinExistence type="predicted"/>
<protein>
    <submittedName>
        <fullName evidence="1">Uncharacterized protein</fullName>
    </submittedName>
</protein>
<evidence type="ECO:0000313" key="2">
    <source>
        <dbReference type="Proteomes" id="UP001159405"/>
    </source>
</evidence>
<dbReference type="EMBL" id="CALNXK010000039">
    <property type="protein sequence ID" value="CAH3123923.1"/>
    <property type="molecule type" value="Genomic_DNA"/>
</dbReference>
<reference evidence="1 2" key="1">
    <citation type="submission" date="2022-05" db="EMBL/GenBank/DDBJ databases">
        <authorList>
            <consortium name="Genoscope - CEA"/>
            <person name="William W."/>
        </authorList>
    </citation>
    <scope>NUCLEOTIDE SEQUENCE [LARGE SCALE GENOMIC DNA]</scope>
</reference>
<sequence length="153" mass="18077">MVKKKVTESTNIQVYRTCVLSTLLHDSESWTLQTRTERKLTTFQMRCLRRILSITWQDKVRNNTVLQRPEIPSMYTLLKQRRLRRLGHVVRMDYSQIPNDLLHGELTQGKHPTGRPQLRYKDVCKRDLKALGIDINGWETLASERSDWKQGVE</sequence>
<keyword evidence="2" id="KW-1185">Reference proteome</keyword>
<dbReference type="PANTHER" id="PTHR47027">
    <property type="entry name" value="REVERSE TRANSCRIPTASE DOMAIN-CONTAINING PROTEIN"/>
    <property type="match status" value="1"/>
</dbReference>
<dbReference type="PANTHER" id="PTHR47027:SF20">
    <property type="entry name" value="REVERSE TRANSCRIPTASE-LIKE PROTEIN WITH RNA-DIRECTED DNA POLYMERASE DOMAIN"/>
    <property type="match status" value="1"/>
</dbReference>
<organism evidence="1 2">
    <name type="scientific">Porites lobata</name>
    <dbReference type="NCBI Taxonomy" id="104759"/>
    <lineage>
        <taxon>Eukaryota</taxon>
        <taxon>Metazoa</taxon>
        <taxon>Cnidaria</taxon>
        <taxon>Anthozoa</taxon>
        <taxon>Hexacorallia</taxon>
        <taxon>Scleractinia</taxon>
        <taxon>Fungiina</taxon>
        <taxon>Poritidae</taxon>
        <taxon>Porites</taxon>
    </lineage>
</organism>
<accession>A0ABN8NVK6</accession>
<name>A0ABN8NVK6_9CNID</name>
<evidence type="ECO:0000313" key="1">
    <source>
        <dbReference type="EMBL" id="CAH3123923.1"/>
    </source>
</evidence>
<gene>
    <name evidence="1" type="ORF">PLOB_00030333</name>
</gene>
<dbReference type="Proteomes" id="UP001159405">
    <property type="component" value="Unassembled WGS sequence"/>
</dbReference>